<dbReference type="Proteomes" id="UP000285567">
    <property type="component" value="Unassembled WGS sequence"/>
</dbReference>
<dbReference type="RefSeq" id="WP_107551820.1">
    <property type="nucleotide sequence ID" value="NZ_CP188055.1"/>
</dbReference>
<evidence type="ECO:0000259" key="1">
    <source>
        <dbReference type="Pfam" id="PF16242"/>
    </source>
</evidence>
<sequence>MSNSKASNKINEILNTSRIGILSTAHNNVPNSRYMVFYNDGNTLYTKTNVNSIKIDEIQSNPKAHILLGYNDTKNRSYLEIEATLSVVQDQETIDWLWKRQDKSFFDNSEDPELCVLKILPNTIKIMNDDELDQPEIVQFD</sequence>
<reference evidence="2 3" key="1">
    <citation type="journal article" date="2016" name="Front. Microbiol.">
        <title>Comprehensive Phylogenetic Analysis of Bovine Non-aureus Staphylococci Species Based on Whole-Genome Sequencing.</title>
        <authorList>
            <person name="Naushad S."/>
            <person name="Barkema H.W."/>
            <person name="Luby C."/>
            <person name="Condas L.A."/>
            <person name="Nobrega D.B."/>
            <person name="Carson D.A."/>
            <person name="De Buck J."/>
        </authorList>
    </citation>
    <scope>NUCLEOTIDE SEQUENCE [LARGE SCALE GENOMIC DNA]</scope>
    <source>
        <strain evidence="2 3">SNUC 102</strain>
    </source>
</reference>
<dbReference type="InterPro" id="IPR012349">
    <property type="entry name" value="Split_barrel_FMN-bd"/>
</dbReference>
<dbReference type="InterPro" id="IPR052917">
    <property type="entry name" value="Stress-Dev_Protein"/>
</dbReference>
<keyword evidence="3" id="KW-1185">Reference proteome</keyword>
<comment type="caution">
    <text evidence="2">The sequence shown here is derived from an EMBL/GenBank/DDBJ whole genome shotgun (WGS) entry which is preliminary data.</text>
</comment>
<dbReference type="InterPro" id="IPR038725">
    <property type="entry name" value="YdaG_split_barrel_FMN-bd"/>
</dbReference>
<organism evidence="2 3">
    <name type="scientific">Staphylococcus xylosus</name>
    <dbReference type="NCBI Taxonomy" id="1288"/>
    <lineage>
        <taxon>Bacteria</taxon>
        <taxon>Bacillati</taxon>
        <taxon>Bacillota</taxon>
        <taxon>Bacilli</taxon>
        <taxon>Bacillales</taxon>
        <taxon>Staphylococcaceae</taxon>
        <taxon>Staphylococcus</taxon>
    </lineage>
</organism>
<gene>
    <name evidence="2" type="ORF">BU097_01665</name>
</gene>
<proteinExistence type="predicted"/>
<dbReference type="OrthoDB" id="5431160at2"/>
<evidence type="ECO:0000313" key="2">
    <source>
        <dbReference type="EMBL" id="RIN12569.1"/>
    </source>
</evidence>
<name>A0A418IRM6_STAXY</name>
<dbReference type="EMBL" id="QXUL01000005">
    <property type="protein sequence ID" value="RIN12569.1"/>
    <property type="molecule type" value="Genomic_DNA"/>
</dbReference>
<accession>A0A418IRM6</accession>
<dbReference type="PANTHER" id="PTHR34818:SF1">
    <property type="entry name" value="PROTEIN BLI-3"/>
    <property type="match status" value="1"/>
</dbReference>
<dbReference type="SUPFAM" id="SSF50475">
    <property type="entry name" value="FMN-binding split barrel"/>
    <property type="match status" value="1"/>
</dbReference>
<dbReference type="Gene3D" id="2.30.110.10">
    <property type="entry name" value="Electron Transport, Fmn-binding Protein, Chain A"/>
    <property type="match status" value="1"/>
</dbReference>
<dbReference type="PANTHER" id="PTHR34818">
    <property type="entry name" value="PROTEIN BLI-3"/>
    <property type="match status" value="1"/>
</dbReference>
<evidence type="ECO:0000313" key="3">
    <source>
        <dbReference type="Proteomes" id="UP000285567"/>
    </source>
</evidence>
<protein>
    <submittedName>
        <fullName evidence="2">Pyridoxamine 5-phosphate oxidase</fullName>
    </submittedName>
</protein>
<feature type="domain" description="General stress protein FMN-binding split barrel" evidence="1">
    <location>
        <begin position="7"/>
        <end position="122"/>
    </location>
</feature>
<dbReference type="AlphaFoldDB" id="A0A418IRM6"/>
<dbReference type="Pfam" id="PF16242">
    <property type="entry name" value="Pyrid_ox_like"/>
    <property type="match status" value="1"/>
</dbReference>